<proteinExistence type="predicted"/>
<reference evidence="1" key="1">
    <citation type="journal article" date="2021" name="Proc. Natl. Acad. Sci. U.S.A.">
        <title>A Catalog of Tens of Thousands of Viruses from Human Metagenomes Reveals Hidden Associations with Chronic Diseases.</title>
        <authorList>
            <person name="Tisza M.J."/>
            <person name="Buck C.B."/>
        </authorList>
    </citation>
    <scope>NUCLEOTIDE SEQUENCE</scope>
    <source>
        <strain evidence="1">CtG4L18</strain>
    </source>
</reference>
<organism evidence="1">
    <name type="scientific">Podoviridae sp. ctG4L18</name>
    <dbReference type="NCBI Taxonomy" id="2825234"/>
    <lineage>
        <taxon>Viruses</taxon>
        <taxon>Duplodnaviria</taxon>
        <taxon>Heunggongvirae</taxon>
        <taxon>Uroviricota</taxon>
        <taxon>Caudoviricetes</taxon>
    </lineage>
</organism>
<name>A0A8S5UNX9_9CAUD</name>
<evidence type="ECO:0000313" key="1">
    <source>
        <dbReference type="EMBL" id="DAF96175.1"/>
    </source>
</evidence>
<dbReference type="EMBL" id="BK016114">
    <property type="protein sequence ID" value="DAF96175.1"/>
    <property type="molecule type" value="Genomic_DNA"/>
</dbReference>
<sequence length="56" mass="6677">MLSYQKDALLVLAQSLHRNLHRKDGLKKLISSMLYRRCRNTRKEILVTKEIYSQCL</sequence>
<protein>
    <submittedName>
        <fullName evidence="1">Uncharacterized protein</fullName>
    </submittedName>
</protein>
<accession>A0A8S5UNX9</accession>